<dbReference type="InterPro" id="IPR050625">
    <property type="entry name" value="ParA/MinD_ATPase"/>
</dbReference>
<evidence type="ECO:0000256" key="2">
    <source>
        <dbReference type="ARBA" id="ARBA00022840"/>
    </source>
</evidence>
<evidence type="ECO:0000313" key="7">
    <source>
        <dbReference type="Proteomes" id="UP001325479"/>
    </source>
</evidence>
<dbReference type="InterPro" id="IPR001789">
    <property type="entry name" value="Sig_transdc_resp-reg_receiver"/>
</dbReference>
<dbReference type="InterPro" id="IPR011006">
    <property type="entry name" value="CheY-like_superfamily"/>
</dbReference>
<dbReference type="InterPro" id="IPR027417">
    <property type="entry name" value="P-loop_NTPase"/>
</dbReference>
<dbReference type="PANTHER" id="PTHR43384:SF6">
    <property type="entry name" value="SEPTUM SITE-DETERMINING PROTEIN MIND HOMOLOG, CHLOROPLASTIC"/>
    <property type="match status" value="1"/>
</dbReference>
<feature type="domain" description="Response regulatory" evidence="5">
    <location>
        <begin position="20"/>
        <end position="137"/>
    </location>
</feature>
<evidence type="ECO:0000256" key="1">
    <source>
        <dbReference type="ARBA" id="ARBA00022741"/>
    </source>
</evidence>
<keyword evidence="2" id="KW-0067">ATP-binding</keyword>
<evidence type="ECO:0000313" key="6">
    <source>
        <dbReference type="EMBL" id="WQD80083.1"/>
    </source>
</evidence>
<dbReference type="Gene3D" id="3.40.50.300">
    <property type="entry name" value="P-loop containing nucleotide triphosphate hydrolases"/>
    <property type="match status" value="1"/>
</dbReference>
<reference evidence="6 7" key="1">
    <citation type="submission" date="2023-12" db="EMBL/GenBank/DDBJ databases">
        <title>Genome sequencing and assembly of bacterial species from a model synthetic community.</title>
        <authorList>
            <person name="Hogle S.L."/>
        </authorList>
    </citation>
    <scope>NUCLEOTIDE SEQUENCE [LARGE SCALE GENOMIC DNA]</scope>
    <source>
        <strain evidence="6 7">HAMBI 2494</strain>
    </source>
</reference>
<sequence>MSTMPSILPKPRSAARAADFVAFVADKATEQVLKNYVLEQAMPHTYIAVGTIDDAIAHLAKLDRSPQFLLVDLQGCVMPLSDLGRLAEVCEPSVQVVTLGERNDVGLFRSLLKIGVRDYLVKPLTVELIKRTVNVTDGVVNQVMLARAGKTIAFAGTRGGVGVTTVALNVARHLAEETHRRIAYVDLNLYSGAANCMLGAQSNNGLFDVLQNVHRIDPQYVERTLVPHGTRLFMLSAELDYGAPHPYEPGALARLLALLCDSFHYVILDVAAPAEALGNEAFDHASRVYLVADRSVHSTREAVRLLRFVEDRDNNPITSLLVNNVSPASAGKVELADFTAAVGRSVLHEIPYEAKAVTVAENLGEPPRERAPNGFNQTVRRIASDLTGQRPAEAPKRAPRFRLLRKR</sequence>
<dbReference type="SUPFAM" id="SSF52540">
    <property type="entry name" value="P-loop containing nucleoside triphosphate hydrolases"/>
    <property type="match status" value="1"/>
</dbReference>
<gene>
    <name evidence="6" type="ORF">U0042_10565</name>
</gene>
<evidence type="ECO:0000256" key="4">
    <source>
        <dbReference type="SAM" id="MobiDB-lite"/>
    </source>
</evidence>
<feature type="region of interest" description="Disordered" evidence="4">
    <location>
        <begin position="385"/>
        <end position="407"/>
    </location>
</feature>
<dbReference type="PANTHER" id="PTHR43384">
    <property type="entry name" value="SEPTUM SITE-DETERMINING PROTEIN MIND HOMOLOG, CHLOROPLASTIC-RELATED"/>
    <property type="match status" value="1"/>
</dbReference>
<dbReference type="Proteomes" id="UP001325479">
    <property type="component" value="Chromosome"/>
</dbReference>
<keyword evidence="7" id="KW-1185">Reference proteome</keyword>
<evidence type="ECO:0000259" key="5">
    <source>
        <dbReference type="PROSITE" id="PS50110"/>
    </source>
</evidence>
<feature type="modified residue" description="4-aspartylphosphate" evidence="3">
    <location>
        <position position="72"/>
    </location>
</feature>
<keyword evidence="1" id="KW-0547">Nucleotide-binding</keyword>
<name>A0ABZ0WRQ6_9BURK</name>
<dbReference type="Gene3D" id="3.40.50.2300">
    <property type="match status" value="1"/>
</dbReference>
<dbReference type="PROSITE" id="PS50110">
    <property type="entry name" value="RESPONSE_REGULATORY"/>
    <property type="match status" value="1"/>
</dbReference>
<dbReference type="Pfam" id="PF13614">
    <property type="entry name" value="AAA_31"/>
    <property type="match status" value="1"/>
</dbReference>
<accession>A0ABZ0WRQ6</accession>
<dbReference type="SUPFAM" id="SSF52172">
    <property type="entry name" value="CheY-like"/>
    <property type="match status" value="1"/>
</dbReference>
<dbReference type="InterPro" id="IPR025669">
    <property type="entry name" value="AAA_dom"/>
</dbReference>
<organism evidence="6 7">
    <name type="scientific">Paraburkholderia kururiensis</name>
    <dbReference type="NCBI Taxonomy" id="984307"/>
    <lineage>
        <taxon>Bacteria</taxon>
        <taxon>Pseudomonadati</taxon>
        <taxon>Pseudomonadota</taxon>
        <taxon>Betaproteobacteria</taxon>
        <taxon>Burkholderiales</taxon>
        <taxon>Burkholderiaceae</taxon>
        <taxon>Paraburkholderia</taxon>
    </lineage>
</organism>
<evidence type="ECO:0000256" key="3">
    <source>
        <dbReference type="PROSITE-ProRule" id="PRU00169"/>
    </source>
</evidence>
<dbReference type="RefSeq" id="WP_114810889.1">
    <property type="nucleotide sequence ID" value="NZ_CP139965.1"/>
</dbReference>
<protein>
    <submittedName>
        <fullName evidence="6">AAA family ATPase</fullName>
    </submittedName>
</protein>
<keyword evidence="3" id="KW-0597">Phosphoprotein</keyword>
<proteinExistence type="predicted"/>
<dbReference type="EMBL" id="CP139965">
    <property type="protein sequence ID" value="WQD80083.1"/>
    <property type="molecule type" value="Genomic_DNA"/>
</dbReference>
<feature type="compositionally biased region" description="Basic residues" evidence="4">
    <location>
        <begin position="397"/>
        <end position="407"/>
    </location>
</feature>